<organism evidence="3 4">
    <name type="scientific">Phenylobacterium haematophilum</name>
    <dbReference type="NCBI Taxonomy" id="98513"/>
    <lineage>
        <taxon>Bacteria</taxon>
        <taxon>Pseudomonadati</taxon>
        <taxon>Pseudomonadota</taxon>
        <taxon>Alphaproteobacteria</taxon>
        <taxon>Caulobacterales</taxon>
        <taxon>Caulobacteraceae</taxon>
        <taxon>Phenylobacterium</taxon>
    </lineage>
</organism>
<reference evidence="3 4" key="1">
    <citation type="submission" date="2020-08" db="EMBL/GenBank/DDBJ databases">
        <title>Genomic Encyclopedia of Type Strains, Phase IV (KMG-IV): sequencing the most valuable type-strain genomes for metagenomic binning, comparative biology and taxonomic classification.</title>
        <authorList>
            <person name="Goeker M."/>
        </authorList>
    </citation>
    <scope>NUCLEOTIDE SEQUENCE [LARGE SCALE GENOMIC DNA]</scope>
    <source>
        <strain evidence="3 4">DSM 21793</strain>
    </source>
</reference>
<keyword evidence="3" id="KW-0808">Transferase</keyword>
<dbReference type="InterPro" id="IPR001763">
    <property type="entry name" value="Rhodanese-like_dom"/>
</dbReference>
<dbReference type="SUPFAM" id="SSF52821">
    <property type="entry name" value="Rhodanese/Cell cycle control phosphatase"/>
    <property type="match status" value="1"/>
</dbReference>
<dbReference type="InterPro" id="IPR036873">
    <property type="entry name" value="Rhodanese-like_dom_sf"/>
</dbReference>
<gene>
    <name evidence="3" type="ORF">GGQ61_002199</name>
</gene>
<keyword evidence="1" id="KW-0472">Membrane</keyword>
<dbReference type="InterPro" id="IPR021309">
    <property type="entry name" value="YgaP-like_TM"/>
</dbReference>
<protein>
    <submittedName>
        <fullName evidence="3">Rhodanese-related sulfurtransferase</fullName>
    </submittedName>
</protein>
<dbReference type="Gene3D" id="3.40.250.10">
    <property type="entry name" value="Rhodanese-like domain"/>
    <property type="match status" value="1"/>
</dbReference>
<dbReference type="AlphaFoldDB" id="A0A840A211"/>
<feature type="transmembrane region" description="Helical" evidence="1">
    <location>
        <begin position="114"/>
        <end position="132"/>
    </location>
</feature>
<dbReference type="Pfam" id="PF11127">
    <property type="entry name" value="YgaP-like_TM"/>
    <property type="match status" value="1"/>
</dbReference>
<accession>A0A840A211</accession>
<name>A0A840A211_9CAUL</name>
<comment type="caution">
    <text evidence="3">The sequence shown here is derived from an EMBL/GenBank/DDBJ whole genome shotgun (WGS) entry which is preliminary data.</text>
</comment>
<keyword evidence="4" id="KW-1185">Reference proteome</keyword>
<dbReference type="RefSeq" id="WP_183772352.1">
    <property type="nucleotide sequence ID" value="NZ_JACIDK010000002.1"/>
</dbReference>
<dbReference type="EMBL" id="JACIDK010000002">
    <property type="protein sequence ID" value="MBB3891482.1"/>
    <property type="molecule type" value="Genomic_DNA"/>
</dbReference>
<keyword evidence="1" id="KW-0812">Transmembrane</keyword>
<evidence type="ECO:0000313" key="4">
    <source>
        <dbReference type="Proteomes" id="UP000530564"/>
    </source>
</evidence>
<feature type="transmembrane region" description="Helical" evidence="1">
    <location>
        <begin position="138"/>
        <end position="163"/>
    </location>
</feature>
<dbReference type="SMART" id="SM00450">
    <property type="entry name" value="RHOD"/>
    <property type="match status" value="1"/>
</dbReference>
<evidence type="ECO:0000259" key="2">
    <source>
        <dbReference type="PROSITE" id="PS50206"/>
    </source>
</evidence>
<dbReference type="GO" id="GO:0016740">
    <property type="term" value="F:transferase activity"/>
    <property type="evidence" value="ECO:0007669"/>
    <property type="project" value="UniProtKB-KW"/>
</dbReference>
<dbReference type="Gene3D" id="6.10.140.1340">
    <property type="match status" value="1"/>
</dbReference>
<feature type="domain" description="Rhodanese" evidence="2">
    <location>
        <begin position="18"/>
        <end position="102"/>
    </location>
</feature>
<dbReference type="Proteomes" id="UP000530564">
    <property type="component" value="Unassembled WGS sequence"/>
</dbReference>
<evidence type="ECO:0000256" key="1">
    <source>
        <dbReference type="SAM" id="Phobius"/>
    </source>
</evidence>
<proteinExistence type="predicted"/>
<dbReference type="PROSITE" id="PS50206">
    <property type="entry name" value="RHODANESE_3"/>
    <property type="match status" value="1"/>
</dbReference>
<keyword evidence="1" id="KW-1133">Transmembrane helix</keyword>
<dbReference type="Pfam" id="PF00581">
    <property type="entry name" value="Rhodanese"/>
    <property type="match status" value="1"/>
</dbReference>
<evidence type="ECO:0000313" key="3">
    <source>
        <dbReference type="EMBL" id="MBB3891482.1"/>
    </source>
</evidence>
<sequence length="172" mass="18046">MTAKLTPLTPIDAAARLNAGQAILVDIREPDEFARTRVKGALSRPLTAPGVAPAGRQVIFTCRTGMRTDADGDRLAAGVTGEAFVLQGGLDGWIKAGLPIEQDRRARLEMMRQVQIGAGSLVLLGVLLGLLVHPGFFAVAAFVGAGLTLAGATGFCGMARLLAFAPWNRRLL</sequence>